<name>A0A0T5X9P2_9BACT</name>
<dbReference type="Gene3D" id="3.30.9.10">
    <property type="entry name" value="D-Amino Acid Oxidase, subunit A, domain 2"/>
    <property type="match status" value="1"/>
</dbReference>
<dbReference type="eggNOG" id="COG1251">
    <property type="taxonomic scope" value="Bacteria"/>
</dbReference>
<evidence type="ECO:0000313" key="3">
    <source>
        <dbReference type="EMBL" id="KRT34900.1"/>
    </source>
</evidence>
<evidence type="ECO:0000259" key="2">
    <source>
        <dbReference type="Pfam" id="PF04324"/>
    </source>
</evidence>
<dbReference type="Gene3D" id="3.50.50.60">
    <property type="entry name" value="FAD/NAD(P)-binding domain"/>
    <property type="match status" value="1"/>
</dbReference>
<dbReference type="InterPro" id="IPR006076">
    <property type="entry name" value="FAD-dep_OxRdtase"/>
</dbReference>
<organism evidence="3 4">
    <name type="scientific">Acetomicrobium hydrogeniformans ATCC BAA-1850</name>
    <dbReference type="NCBI Taxonomy" id="592015"/>
    <lineage>
        <taxon>Bacteria</taxon>
        <taxon>Thermotogati</taxon>
        <taxon>Synergistota</taxon>
        <taxon>Synergistia</taxon>
        <taxon>Synergistales</taxon>
        <taxon>Acetomicrobiaceae</taxon>
        <taxon>Acetomicrobium</taxon>
    </lineage>
</organism>
<dbReference type="Pfam" id="PF04324">
    <property type="entry name" value="Fer2_BFD"/>
    <property type="match status" value="1"/>
</dbReference>
<proteinExistence type="predicted"/>
<reference evidence="4" key="1">
    <citation type="submission" date="2012-09" db="EMBL/GenBank/DDBJ databases">
        <authorList>
            <person name="Weinstock G."/>
            <person name="Sodergren E."/>
            <person name="Clifton S."/>
            <person name="Fulton L."/>
            <person name="Fulton B."/>
            <person name="Courtney L."/>
            <person name="Fronick C."/>
            <person name="Harrison M."/>
            <person name="Strong C."/>
            <person name="Farmer C."/>
            <person name="Delehaunty K."/>
            <person name="Markovic C."/>
            <person name="Hall O."/>
            <person name="Minx P."/>
            <person name="Tomlinson C."/>
            <person name="Mitreva M."/>
            <person name="Nelson J."/>
            <person name="Hou S."/>
            <person name="Wollam A."/>
            <person name="Pepin K.H."/>
            <person name="Johnson M."/>
            <person name="Bhonagiri V."/>
            <person name="Nash W.E."/>
            <person name="Suruliraj S."/>
            <person name="Warren W."/>
            <person name="Chinwalla A."/>
            <person name="Mardis E.R."/>
            <person name="Wilson R.K."/>
        </authorList>
    </citation>
    <scope>NUCLEOTIDE SEQUENCE [LARGE SCALE GENOMIC DNA]</scope>
    <source>
        <strain evidence="4">OS1</strain>
    </source>
</reference>
<comment type="caution">
    <text evidence="3">The sequence shown here is derived from an EMBL/GenBank/DDBJ whole genome shotgun (WGS) entry which is preliminary data.</text>
</comment>
<dbReference type="SUPFAM" id="SSF51905">
    <property type="entry name" value="FAD/NAD(P)-binding domain"/>
    <property type="match status" value="1"/>
</dbReference>
<dbReference type="InterPro" id="IPR007419">
    <property type="entry name" value="BFD-like_2Fe2S-bd_dom"/>
</dbReference>
<dbReference type="Proteomes" id="UP000005273">
    <property type="component" value="Unassembled WGS sequence"/>
</dbReference>
<dbReference type="Pfam" id="PF01266">
    <property type="entry name" value="DAO"/>
    <property type="match status" value="1"/>
</dbReference>
<feature type="domain" description="FAD dependent oxidoreductase" evidence="1">
    <location>
        <begin position="39"/>
        <end position="392"/>
    </location>
</feature>
<accession>A0A0T5X9P2</accession>
<dbReference type="EMBL" id="ACJX03000001">
    <property type="protein sequence ID" value="KRT34900.1"/>
    <property type="molecule type" value="Genomic_DNA"/>
</dbReference>
<dbReference type="InterPro" id="IPR036188">
    <property type="entry name" value="FAD/NAD-bd_sf"/>
</dbReference>
<dbReference type="InterPro" id="IPR052745">
    <property type="entry name" value="G3P_Oxidase/Oxidoreductase"/>
</dbReference>
<gene>
    <name evidence="3" type="ORF">HMPREF1705_04151</name>
</gene>
<evidence type="ECO:0000259" key="1">
    <source>
        <dbReference type="Pfam" id="PF01266"/>
    </source>
</evidence>
<dbReference type="PANTHER" id="PTHR42720">
    <property type="entry name" value="GLYCEROL-3-PHOSPHATE DEHYDROGENASE"/>
    <property type="match status" value="1"/>
</dbReference>
<protein>
    <submittedName>
        <fullName evidence="3">FAD dependent oxidoreductase</fullName>
    </submittedName>
</protein>
<dbReference type="SUPFAM" id="SSF54373">
    <property type="entry name" value="FAD-linked reductases, C-terminal domain"/>
    <property type="match status" value="1"/>
</dbReference>
<keyword evidence="4" id="KW-1185">Reference proteome</keyword>
<dbReference type="CDD" id="cd19946">
    <property type="entry name" value="GlpA-like_Fer2_BFD-like"/>
    <property type="match status" value="1"/>
</dbReference>
<sequence length="524" mass="57664">MVHERERGAHKNVPFSLFNFLRNVIRTSGGVFVSTRYYDIIVIGGGIVGSTIARELSRYDVRVAVLDKAAELPSGASKANSGMVHAGYDDKPGTVKAHFCPKGNEMYRNLYEELDFTLNKVGSYVCALAENEISHLNLLLEQGKKNGVPSLEIISGDELRSREPNASKDIIAALWAPTGCIINNFEAVLAFMDNAQQNGVELFLETEVSDVLLSQDKGQVVGINTNKGLFLSPIVINAAGVHSDEIAKKVGDESFVIHPRRGDYFITDKYVGNLVKSFFFPCPSQAGKGITVAPTADHNLLMGPTSIFQLDRDKTATTREGLEQVIEGARRLIPSIPMNMAITTFAGLRADPDTGDFVIDILKRPHGFVNVAGIKSPGFTSAPAIAQHIVERMKDELKDLVDFKPDKNFVPERKHIPRFAYLSMEERSALAKKDPRYAQIVCRCESVTEGQVVEAIRRGARTVAAVKIWTRAGAGRCQGGFCGPRVIEILSRELNIPMEEVTRHGGHSRMLVGKTKGYWFREGM</sequence>
<dbReference type="InterPro" id="IPR041854">
    <property type="entry name" value="BFD-like_2Fe2S-bd_dom_sf"/>
</dbReference>
<dbReference type="Gene3D" id="1.10.10.1100">
    <property type="entry name" value="BFD-like [2Fe-2S]-binding domain"/>
    <property type="match status" value="1"/>
</dbReference>
<dbReference type="PANTHER" id="PTHR42720:SF1">
    <property type="entry name" value="GLYCEROL 3-PHOSPHATE OXIDASE"/>
    <property type="match status" value="1"/>
</dbReference>
<evidence type="ECO:0000313" key="4">
    <source>
        <dbReference type="Proteomes" id="UP000005273"/>
    </source>
</evidence>
<feature type="domain" description="BFD-like [2Fe-2S]-binding" evidence="2">
    <location>
        <begin position="440"/>
        <end position="491"/>
    </location>
</feature>
<dbReference type="AlphaFoldDB" id="A0A0T5X9P2"/>
<dbReference type="eggNOG" id="COG0579">
    <property type="taxonomic scope" value="Bacteria"/>
</dbReference>
<dbReference type="STRING" id="592015.HMPREF1705_04151"/>